<sequence length="88" mass="9597">MLKQQQRSCERASVVVSPMGDDGRMELRDVETDEIYEVVDYIDDKLAAKLESLSAGEAVNLELIAGADTSDVYGAVRIESSGPSARFQ</sequence>
<dbReference type="AlphaFoldDB" id="A0A1H2R444"/>
<protein>
    <recommendedName>
        <fullName evidence="1">DUF7999 domain-containing protein</fullName>
    </recommendedName>
</protein>
<accession>A0A1H2R444</accession>
<dbReference type="Pfam" id="PF26006">
    <property type="entry name" value="DUF7999"/>
    <property type="match status" value="1"/>
</dbReference>
<evidence type="ECO:0000313" key="2">
    <source>
        <dbReference type="EMBL" id="SDW14147.1"/>
    </source>
</evidence>
<organism evidence="2 3">
    <name type="scientific">Haloarcula vallismortis</name>
    <name type="common">Halobacterium vallismortis</name>
    <dbReference type="NCBI Taxonomy" id="28442"/>
    <lineage>
        <taxon>Archaea</taxon>
        <taxon>Methanobacteriati</taxon>
        <taxon>Methanobacteriota</taxon>
        <taxon>Stenosarchaea group</taxon>
        <taxon>Halobacteria</taxon>
        <taxon>Halobacteriales</taxon>
        <taxon>Haloarculaceae</taxon>
        <taxon>Haloarcula</taxon>
    </lineage>
</organism>
<reference evidence="2 3" key="1">
    <citation type="submission" date="2016-10" db="EMBL/GenBank/DDBJ databases">
        <authorList>
            <person name="de Groot N.N."/>
        </authorList>
    </citation>
    <scope>NUCLEOTIDE SEQUENCE [LARGE SCALE GENOMIC DNA]</scope>
    <source>
        <strain evidence="2 3">DSM 3756</strain>
    </source>
</reference>
<gene>
    <name evidence="2" type="ORF">SAMN05443574_101491</name>
</gene>
<dbReference type="RefSeq" id="WP_004518705.1">
    <property type="nucleotide sequence ID" value="NZ_FNOF01000001.1"/>
</dbReference>
<evidence type="ECO:0000313" key="3">
    <source>
        <dbReference type="Proteomes" id="UP000182573"/>
    </source>
</evidence>
<feature type="domain" description="DUF7999" evidence="1">
    <location>
        <begin position="1"/>
        <end position="80"/>
    </location>
</feature>
<evidence type="ECO:0000259" key="1">
    <source>
        <dbReference type="Pfam" id="PF26006"/>
    </source>
</evidence>
<proteinExistence type="predicted"/>
<dbReference type="Proteomes" id="UP000182573">
    <property type="component" value="Unassembled WGS sequence"/>
</dbReference>
<dbReference type="STRING" id="28442.SAMN05443574_101491"/>
<dbReference type="InterPro" id="IPR058312">
    <property type="entry name" value="DUF7999"/>
</dbReference>
<name>A0A1H2R444_HALVA</name>
<dbReference type="EMBL" id="FNOF01000001">
    <property type="protein sequence ID" value="SDW14147.1"/>
    <property type="molecule type" value="Genomic_DNA"/>
</dbReference>